<dbReference type="Proteomes" id="UP000033452">
    <property type="component" value="Unassembled WGS sequence"/>
</dbReference>
<dbReference type="FunFam" id="3.90.870.10:FF:000001">
    <property type="entry name" value="Riboflavin biosynthesis protein RibBA"/>
    <property type="match status" value="1"/>
</dbReference>
<dbReference type="GO" id="GO:0000287">
    <property type="term" value="F:magnesium ion binding"/>
    <property type="evidence" value="ECO:0007669"/>
    <property type="project" value="UniProtKB-UniRule"/>
</dbReference>
<evidence type="ECO:0000256" key="7">
    <source>
        <dbReference type="ARBA" id="ARBA00012153"/>
    </source>
</evidence>
<comment type="function">
    <text evidence="3 14">Catalyzes the conversion of D-ribulose 5-phosphate to formate and 3,4-dihydroxy-2-butanone 4-phosphate.</text>
</comment>
<feature type="binding site" evidence="14">
    <location>
        <position position="143"/>
    </location>
    <ligand>
        <name>Mg(2+)</name>
        <dbReference type="ChEBI" id="CHEBI:18420"/>
        <label>2</label>
    </ligand>
</feature>
<comment type="caution">
    <text evidence="16">The sequence shown here is derived from an EMBL/GenBank/DDBJ whole genome shotgun (WGS) entry which is preliminary data.</text>
</comment>
<dbReference type="UniPathway" id="UPA00275">
    <property type="reaction ID" value="UER00399"/>
</dbReference>
<dbReference type="EMBL" id="JXYA01000057">
    <property type="protein sequence ID" value="KJZ06015.1"/>
    <property type="molecule type" value="Genomic_DNA"/>
</dbReference>
<evidence type="ECO:0000256" key="8">
    <source>
        <dbReference type="ARBA" id="ARBA00018836"/>
    </source>
</evidence>
<keyword evidence="12 14" id="KW-0464">Manganese</keyword>
<dbReference type="Pfam" id="PF00926">
    <property type="entry name" value="DHBP_synthase"/>
    <property type="match status" value="1"/>
</dbReference>
<dbReference type="GO" id="GO:0008686">
    <property type="term" value="F:3,4-dihydroxy-2-butanone-4-phosphate synthase activity"/>
    <property type="evidence" value="ECO:0007669"/>
    <property type="project" value="UniProtKB-UniRule"/>
</dbReference>
<keyword evidence="13 14" id="KW-0456">Lyase</keyword>
<feature type="domain" description="GTP cyclohydrolase II" evidence="15">
    <location>
        <begin position="208"/>
        <end position="367"/>
    </location>
</feature>
<comment type="similarity">
    <text evidence="5">In the N-terminal section; belongs to the DHBP synthase family.</text>
</comment>
<gene>
    <name evidence="14" type="primary">ribB</name>
    <name evidence="16" type="ORF">TW77_20690</name>
</gene>
<dbReference type="InterPro" id="IPR036144">
    <property type="entry name" value="RibA-like_sf"/>
</dbReference>
<comment type="cofactor">
    <cofactor evidence="14">
        <name>Mg(2+)</name>
        <dbReference type="ChEBI" id="CHEBI:18420"/>
    </cofactor>
    <cofactor evidence="14">
        <name>Mn(2+)</name>
        <dbReference type="ChEBI" id="CHEBI:29035"/>
    </cofactor>
    <text evidence="14">Binds 2 divalent metal cations per subunit. Magnesium or manganese.</text>
</comment>
<feature type="site" description="Essential for catalytic activity" evidence="14">
    <location>
        <position position="126"/>
    </location>
</feature>
<evidence type="ECO:0000256" key="2">
    <source>
        <dbReference type="ARBA" id="ARBA00001936"/>
    </source>
</evidence>
<evidence type="ECO:0000259" key="15">
    <source>
        <dbReference type="Pfam" id="PF00925"/>
    </source>
</evidence>
<dbReference type="GO" id="GO:0009231">
    <property type="term" value="P:riboflavin biosynthetic process"/>
    <property type="evidence" value="ECO:0007669"/>
    <property type="project" value="UniProtKB-UniRule"/>
</dbReference>
<evidence type="ECO:0000256" key="6">
    <source>
        <dbReference type="ARBA" id="ARBA00008976"/>
    </source>
</evidence>
<dbReference type="PANTHER" id="PTHR21327:SF34">
    <property type="entry name" value="3,4-DIHYDROXY-2-BUTANONE 4-PHOSPHATE SYNTHASE"/>
    <property type="match status" value="1"/>
</dbReference>
<dbReference type="AlphaFoldDB" id="A0A0F4QFJ5"/>
<comment type="similarity">
    <text evidence="14">Belongs to the DHBP synthase family.</text>
</comment>
<feature type="binding site" evidence="14">
    <location>
        <position position="32"/>
    </location>
    <ligand>
        <name>D-ribulose 5-phosphate</name>
        <dbReference type="ChEBI" id="CHEBI:58121"/>
    </ligand>
</feature>
<evidence type="ECO:0000256" key="14">
    <source>
        <dbReference type="HAMAP-Rule" id="MF_00180"/>
    </source>
</evidence>
<keyword evidence="10 14" id="KW-0479">Metal-binding</keyword>
<comment type="pathway">
    <text evidence="4 14">Cofactor biosynthesis; riboflavin biosynthesis; 2-hydroxy-3-oxobutyl phosphate from D-ribulose 5-phosphate: step 1/1.</text>
</comment>
<feature type="binding site" evidence="14">
    <location>
        <position position="28"/>
    </location>
    <ligand>
        <name>Mg(2+)</name>
        <dbReference type="ChEBI" id="CHEBI:18420"/>
        <label>1</label>
    </ligand>
</feature>
<accession>A0A0F4QFJ5</accession>
<protein>
    <recommendedName>
        <fullName evidence="8 14">3,4-dihydroxy-2-butanone 4-phosphate synthase</fullName>
        <shortName evidence="14">DHBP synthase</shortName>
        <ecNumber evidence="7 14">4.1.99.12</ecNumber>
    </recommendedName>
</protein>
<dbReference type="OrthoDB" id="9793111at2"/>
<comment type="subunit">
    <text evidence="14">Homodimer.</text>
</comment>
<dbReference type="InterPro" id="IPR032677">
    <property type="entry name" value="GTP_cyclohydro_II"/>
</dbReference>
<evidence type="ECO:0000256" key="3">
    <source>
        <dbReference type="ARBA" id="ARBA00002284"/>
    </source>
</evidence>
<dbReference type="SUPFAM" id="SSF55821">
    <property type="entry name" value="YrdC/RibB"/>
    <property type="match status" value="1"/>
</dbReference>
<organism evidence="16 17">
    <name type="scientific">Pseudoalteromonas rubra</name>
    <dbReference type="NCBI Taxonomy" id="43658"/>
    <lineage>
        <taxon>Bacteria</taxon>
        <taxon>Pseudomonadati</taxon>
        <taxon>Pseudomonadota</taxon>
        <taxon>Gammaproteobacteria</taxon>
        <taxon>Alteromonadales</taxon>
        <taxon>Pseudoalteromonadaceae</taxon>
        <taxon>Pseudoalteromonas</taxon>
    </lineage>
</organism>
<comment type="similarity">
    <text evidence="6">In the C-terminal section; belongs to the GTP cyclohydrolase II family.</text>
</comment>
<dbReference type="PIRSF" id="PIRSF001259">
    <property type="entry name" value="RibA"/>
    <property type="match status" value="1"/>
</dbReference>
<evidence type="ECO:0000256" key="5">
    <source>
        <dbReference type="ARBA" id="ARBA00005520"/>
    </source>
</evidence>
<dbReference type="InterPro" id="IPR000422">
    <property type="entry name" value="DHBP_synthase_RibB"/>
</dbReference>
<dbReference type="Gene3D" id="3.90.870.10">
    <property type="entry name" value="DHBP synthase"/>
    <property type="match status" value="1"/>
</dbReference>
<sequence length="370" mass="40548">MSLNSAQEIIDDIKAGKMVILMDDEDRENEGDLIIAAEHITPEAINFMATYGRGLICLTMTQERCQQLDLPLMVKNNGAQFSTNFTMSIEAAKGVTTGISAADRARTVQAAVAKGAVPEDIVQPGHIFPIMAQPGGVLTRAGHTEAGCDLARLAGLEPSSVIVEILNPDGTMARRPELEVFAKEHDIKIGTIADLIEYRNLNETTIEKVAQCKLPTEYGEFELVTYKDTIDNQLHYALLKGEVSADEATLVRVHLQSTFNDTLLSDRSADRSWTLHGAMKYIADNDGVLVILGKQEKTEDLEQLVKAFAAEDAGEKPNYRKFQGTSRTVGVGSQILADLGISKMRLMSLPKKYHALSGFHLEVVDYVEPQ</sequence>
<comment type="cofactor">
    <cofactor evidence="2">
        <name>Mn(2+)</name>
        <dbReference type="ChEBI" id="CHEBI:29035"/>
    </cofactor>
</comment>
<dbReference type="EC" id="4.1.99.12" evidence="7 14"/>
<dbReference type="NCBIfam" id="NF010626">
    <property type="entry name" value="PRK14019.1"/>
    <property type="match status" value="1"/>
</dbReference>
<keyword evidence="11 14" id="KW-0460">Magnesium</keyword>
<evidence type="ECO:0000256" key="12">
    <source>
        <dbReference type="ARBA" id="ARBA00023211"/>
    </source>
</evidence>
<evidence type="ECO:0000256" key="1">
    <source>
        <dbReference type="ARBA" id="ARBA00000141"/>
    </source>
</evidence>
<dbReference type="GO" id="GO:0003935">
    <property type="term" value="F:GTP cyclohydrolase II activity"/>
    <property type="evidence" value="ECO:0007669"/>
    <property type="project" value="TreeGrafter"/>
</dbReference>
<evidence type="ECO:0000313" key="16">
    <source>
        <dbReference type="EMBL" id="KJZ06015.1"/>
    </source>
</evidence>
<evidence type="ECO:0000256" key="4">
    <source>
        <dbReference type="ARBA" id="ARBA00004904"/>
    </source>
</evidence>
<evidence type="ECO:0000256" key="13">
    <source>
        <dbReference type="ARBA" id="ARBA00023239"/>
    </source>
</evidence>
<proteinExistence type="inferred from homology"/>
<feature type="site" description="Essential for catalytic activity" evidence="14">
    <location>
        <position position="164"/>
    </location>
</feature>
<dbReference type="Pfam" id="PF00925">
    <property type="entry name" value="GTP_cyclohydro2"/>
    <property type="match status" value="1"/>
</dbReference>
<keyword evidence="9 14" id="KW-0686">Riboflavin biosynthesis</keyword>
<dbReference type="HAMAP" id="MF_00180">
    <property type="entry name" value="RibB"/>
    <property type="match status" value="1"/>
</dbReference>
<dbReference type="PANTHER" id="PTHR21327">
    <property type="entry name" value="GTP CYCLOHYDROLASE II-RELATED"/>
    <property type="match status" value="1"/>
</dbReference>
<dbReference type="GO" id="GO:0005829">
    <property type="term" value="C:cytosol"/>
    <property type="evidence" value="ECO:0007669"/>
    <property type="project" value="TreeGrafter"/>
</dbReference>
<dbReference type="Gene3D" id="3.40.50.10990">
    <property type="entry name" value="GTP cyclohydrolase II"/>
    <property type="match status" value="1"/>
</dbReference>
<evidence type="ECO:0000313" key="17">
    <source>
        <dbReference type="Proteomes" id="UP000033452"/>
    </source>
</evidence>
<keyword evidence="17" id="KW-1185">Reference proteome</keyword>
<reference evidence="16 17" key="1">
    <citation type="journal article" date="2015" name="BMC Genomics">
        <title>Genome mining reveals unlocked bioactive potential of marine Gram-negative bacteria.</title>
        <authorList>
            <person name="Machado H."/>
            <person name="Sonnenschein E.C."/>
            <person name="Melchiorsen J."/>
            <person name="Gram L."/>
        </authorList>
    </citation>
    <scope>NUCLEOTIDE SEQUENCE [LARGE SCALE GENOMIC DNA]</scope>
    <source>
        <strain evidence="16 17">S2471</strain>
    </source>
</reference>
<dbReference type="InterPro" id="IPR017945">
    <property type="entry name" value="DHBP_synth_RibB-like_a/b_dom"/>
</dbReference>
<name>A0A0F4QFJ5_9GAMM</name>
<feature type="binding site" evidence="14">
    <location>
        <position position="28"/>
    </location>
    <ligand>
        <name>Mg(2+)</name>
        <dbReference type="ChEBI" id="CHEBI:18420"/>
        <label>2</label>
    </ligand>
</feature>
<feature type="binding site" evidence="14">
    <location>
        <begin position="27"/>
        <end position="28"/>
    </location>
    <ligand>
        <name>D-ribulose 5-phosphate</name>
        <dbReference type="ChEBI" id="CHEBI:58121"/>
    </ligand>
</feature>
<dbReference type="SUPFAM" id="SSF142695">
    <property type="entry name" value="RibA-like"/>
    <property type="match status" value="1"/>
</dbReference>
<dbReference type="PATRIC" id="fig|43658.5.peg.4363"/>
<dbReference type="NCBIfam" id="TIGR00506">
    <property type="entry name" value="ribB"/>
    <property type="match status" value="1"/>
</dbReference>
<comment type="catalytic activity">
    <reaction evidence="1 14">
        <text>D-ribulose 5-phosphate = (2S)-2-hydroxy-3-oxobutyl phosphate + formate + H(+)</text>
        <dbReference type="Rhea" id="RHEA:18457"/>
        <dbReference type="ChEBI" id="CHEBI:15378"/>
        <dbReference type="ChEBI" id="CHEBI:15740"/>
        <dbReference type="ChEBI" id="CHEBI:58121"/>
        <dbReference type="ChEBI" id="CHEBI:58830"/>
        <dbReference type="EC" id="4.1.99.12"/>
    </reaction>
</comment>
<evidence type="ECO:0000256" key="11">
    <source>
        <dbReference type="ARBA" id="ARBA00022842"/>
    </source>
</evidence>
<evidence type="ECO:0000256" key="10">
    <source>
        <dbReference type="ARBA" id="ARBA00022723"/>
    </source>
</evidence>
<feature type="binding site" evidence="14">
    <location>
        <begin position="140"/>
        <end position="144"/>
    </location>
    <ligand>
        <name>D-ribulose 5-phosphate</name>
        <dbReference type="ChEBI" id="CHEBI:58121"/>
    </ligand>
</feature>
<evidence type="ECO:0000256" key="9">
    <source>
        <dbReference type="ARBA" id="ARBA00022619"/>
    </source>
</evidence>
<dbReference type="GO" id="GO:0030145">
    <property type="term" value="F:manganese ion binding"/>
    <property type="evidence" value="ECO:0007669"/>
    <property type="project" value="UniProtKB-UniRule"/>
</dbReference>
<dbReference type="RefSeq" id="WP_046006867.1">
    <property type="nucleotide sequence ID" value="NZ_JXYA01000057.1"/>
</dbReference>